<protein>
    <submittedName>
        <fullName evidence="1">Bm8558</fullName>
    </submittedName>
</protein>
<organism evidence="1">
    <name type="scientific">Brugia malayi</name>
    <name type="common">Filarial nematode worm</name>
    <dbReference type="NCBI Taxonomy" id="6279"/>
    <lineage>
        <taxon>Eukaryota</taxon>
        <taxon>Metazoa</taxon>
        <taxon>Ecdysozoa</taxon>
        <taxon>Nematoda</taxon>
        <taxon>Chromadorea</taxon>
        <taxon>Rhabditida</taxon>
        <taxon>Spirurina</taxon>
        <taxon>Spiruromorpha</taxon>
        <taxon>Filarioidea</taxon>
        <taxon>Onchocercidae</taxon>
        <taxon>Brugia</taxon>
    </lineage>
</organism>
<reference evidence="1" key="1">
    <citation type="journal article" date="2007" name="Science">
        <title>Draft genome of the filarial nematode parasite Brugia malayi.</title>
        <authorList>
            <person name="Ghedin E."/>
            <person name="Wang S."/>
            <person name="Spiro D."/>
            <person name="Caler E."/>
            <person name="Zhao Q."/>
            <person name="Crabtree J."/>
            <person name="Allen J.E."/>
            <person name="Delcher A.L."/>
            <person name="Guiliano D.B."/>
            <person name="Miranda-Saavedra D."/>
            <person name="Angiuoli S.V."/>
            <person name="Creasy T."/>
            <person name="Amedeo P."/>
            <person name="Haas B."/>
            <person name="El-Sayed N.M."/>
            <person name="Wortman J.R."/>
            <person name="Feldblyum T."/>
            <person name="Tallon L."/>
            <person name="Schatz M."/>
            <person name="Shumway M."/>
            <person name="Koo H."/>
            <person name="Salzberg S.L."/>
            <person name="Schobel S."/>
            <person name="Pertea M."/>
            <person name="Pop M."/>
            <person name="White O."/>
            <person name="Barton G.J."/>
            <person name="Carlow C.K."/>
            <person name="Crawford M.J."/>
            <person name="Daub J."/>
            <person name="Dimmic M.W."/>
            <person name="Estes C.F."/>
            <person name="Foster J.M."/>
            <person name="Ganatra M."/>
            <person name="Gregory W.F."/>
            <person name="Johnson N.M."/>
            <person name="Jin J."/>
            <person name="Komuniecki R."/>
            <person name="Korf I."/>
            <person name="Kumar S."/>
            <person name="Laney S."/>
            <person name="Li B.W."/>
            <person name="Li W."/>
            <person name="Lindblom T.H."/>
            <person name="Lustigman S."/>
            <person name="Ma D."/>
            <person name="Maina C.V."/>
            <person name="Martin D.M."/>
            <person name="McCarter J.P."/>
            <person name="McReynolds L."/>
            <person name="Mitreva M."/>
            <person name="Nutman T.B."/>
            <person name="Parkinson J."/>
            <person name="Peregrin-Alvarez J.M."/>
            <person name="Poole C."/>
            <person name="Ren Q."/>
            <person name="Saunders L."/>
            <person name="Sluder A.E."/>
            <person name="Smith K."/>
            <person name="Stanke M."/>
            <person name="Unnasch T.R."/>
            <person name="Ware J."/>
            <person name="Wei A.D."/>
            <person name="Weil G."/>
            <person name="Williams D.J."/>
            <person name="Zhang Y."/>
            <person name="Williams S.A."/>
            <person name="Fraser-Liggett C."/>
            <person name="Slatko B."/>
            <person name="Blaxter M.L."/>
            <person name="Scott A.L."/>
        </authorList>
    </citation>
    <scope>NUCLEOTIDE SEQUENCE</scope>
    <source>
        <strain evidence="1">FR3</strain>
    </source>
</reference>
<reference evidence="1" key="2">
    <citation type="submission" date="2012-12" db="EMBL/GenBank/DDBJ databases">
        <authorList>
            <consortium name="WormBase Consortium"/>
            <person name="Ghedin E."/>
            <person name="Paulini M."/>
        </authorList>
    </citation>
    <scope>NUCLEOTIDE SEQUENCE</scope>
    <source>
        <strain evidence="1">FR3</strain>
    </source>
</reference>
<evidence type="ECO:0000313" key="1">
    <source>
        <dbReference type="EMBL" id="CDP91489.1"/>
    </source>
</evidence>
<dbReference type="EMBL" id="LN856451">
    <property type="protein sequence ID" value="CDP91489.1"/>
    <property type="molecule type" value="Genomic_DNA"/>
</dbReference>
<accession>A0A1I9G008</accession>
<sequence length="90" mass="9371">MCWYTCVLCEQVANVHAFASMPDCGHVAQSLHAPFCCPSSAGVAAAVMSACSRGSSSLATCFGHRFALDGIEKCSAMGRMGTACRNTTTE</sequence>
<proteinExistence type="predicted"/>
<gene>
    <name evidence="1" type="primary">Bm8558</name>
    <name evidence="1" type="ORF">BM_Bm8558</name>
</gene>
<dbReference type="AlphaFoldDB" id="A0A1I9G008"/>
<name>A0A1I9G008_BRUMA</name>